<comment type="caution">
    <text evidence="1">The sequence shown here is derived from an EMBL/GenBank/DDBJ whole genome shotgun (WGS) entry which is preliminary data.</text>
</comment>
<dbReference type="EMBL" id="JAZAVK010000054">
    <property type="protein sequence ID" value="KAK7427353.1"/>
    <property type="molecule type" value="Genomic_DNA"/>
</dbReference>
<organism evidence="1 2">
    <name type="scientific">Neonectria magnoliae</name>
    <dbReference type="NCBI Taxonomy" id="2732573"/>
    <lineage>
        <taxon>Eukaryota</taxon>
        <taxon>Fungi</taxon>
        <taxon>Dikarya</taxon>
        <taxon>Ascomycota</taxon>
        <taxon>Pezizomycotina</taxon>
        <taxon>Sordariomycetes</taxon>
        <taxon>Hypocreomycetidae</taxon>
        <taxon>Hypocreales</taxon>
        <taxon>Nectriaceae</taxon>
        <taxon>Neonectria</taxon>
    </lineage>
</organism>
<keyword evidence="2" id="KW-1185">Reference proteome</keyword>
<gene>
    <name evidence="1" type="ORF">QQZ08_006122</name>
</gene>
<name>A0ABR1I364_9HYPO</name>
<evidence type="ECO:0000313" key="2">
    <source>
        <dbReference type="Proteomes" id="UP001498421"/>
    </source>
</evidence>
<reference evidence="1 2" key="1">
    <citation type="journal article" date="2025" name="Microbiol. Resour. Announc.">
        <title>Draft genome sequences for Neonectria magnoliae and Neonectria punicea, canker pathogens of Liriodendron tulipifera and Acer saccharum in West Virginia.</title>
        <authorList>
            <person name="Petronek H.M."/>
            <person name="Kasson M.T."/>
            <person name="Metheny A.M."/>
            <person name="Stauder C.M."/>
            <person name="Lovett B."/>
            <person name="Lynch S.C."/>
            <person name="Garnas J.R."/>
            <person name="Kasson L.R."/>
            <person name="Stajich J.E."/>
        </authorList>
    </citation>
    <scope>NUCLEOTIDE SEQUENCE [LARGE SCALE GENOMIC DNA]</scope>
    <source>
        <strain evidence="1 2">NRRL 64651</strain>
    </source>
</reference>
<accession>A0ABR1I364</accession>
<proteinExistence type="predicted"/>
<protein>
    <submittedName>
        <fullName evidence="1">Uncharacterized protein</fullName>
    </submittedName>
</protein>
<dbReference type="Proteomes" id="UP001498421">
    <property type="component" value="Unassembled WGS sequence"/>
</dbReference>
<sequence length="235" mass="26236">MIFQGLSKDDTRRHLANVYSRGALLATVGLLQEIRRVPRAIAILVVGVSRRNPCRWLPKQGREHCQNHRVPSRSLSREPFGRVKGGWVEMEVPLIPLVLSQTKGPTGHMHLRRPDGYEGGSNAHFDTLDCSFAESADKVRNTELFPLVIARTEGFEDKSPDGDVYQSLIVSPTEANGDTMRRMGILLQRKEHFGPNDSEARKAIKLVQLGYSAFSNISNTGTSMSWQRIYPLGVA</sequence>
<evidence type="ECO:0000313" key="1">
    <source>
        <dbReference type="EMBL" id="KAK7427353.1"/>
    </source>
</evidence>